<evidence type="ECO:0000256" key="1">
    <source>
        <dbReference type="SAM" id="Phobius"/>
    </source>
</evidence>
<protein>
    <submittedName>
        <fullName evidence="2">Uncharacterized protein</fullName>
    </submittedName>
</protein>
<feature type="transmembrane region" description="Helical" evidence="1">
    <location>
        <begin position="20"/>
        <end position="41"/>
    </location>
</feature>
<proteinExistence type="predicted"/>
<gene>
    <name evidence="2" type="ORF">G7068_08050</name>
</gene>
<feature type="transmembrane region" description="Helical" evidence="1">
    <location>
        <begin position="177"/>
        <end position="196"/>
    </location>
</feature>
<feature type="transmembrane region" description="Helical" evidence="1">
    <location>
        <begin position="202"/>
        <end position="230"/>
    </location>
</feature>
<name>A0A6G7XEY2_9MICO</name>
<sequence length="236" mass="24853">MNRTLKVTRLHLNKLSTFVVAPLSIVGLVMVVSVIIALAIQRSGASTDMASYIEGARYNSGIVWSLPGFLIYYGVQAVATTYPFGLALGTTRRNFILGTMIANALQAAYITVVLLILLGLELATNHWFMSVYVLDVNALGAGNPLILAATAFLGVMFCLTIGGFFGAIWVRFGAKGPAVVAIGLGLLLAITILILAPNLGTIFTGITGLGVAITAVIVIVVALAVTWLAMRRASVR</sequence>
<keyword evidence="1" id="KW-0472">Membrane</keyword>
<dbReference type="KEGG" id="lvi:G7068_08050"/>
<dbReference type="RefSeq" id="WP_166290944.1">
    <property type="nucleotide sequence ID" value="NZ_CP049863.1"/>
</dbReference>
<reference evidence="2 3" key="1">
    <citation type="submission" date="2020-03" db="EMBL/GenBank/DDBJ databases">
        <title>Leucobacter sp. nov., isolated from beetles.</title>
        <authorList>
            <person name="Hyun D.-W."/>
            <person name="Bae J.-W."/>
        </authorList>
    </citation>
    <scope>NUCLEOTIDE SEQUENCE [LARGE SCALE GENOMIC DNA]</scope>
    <source>
        <strain evidence="2 3">HDW9C</strain>
    </source>
</reference>
<keyword evidence="3" id="KW-1185">Reference proteome</keyword>
<keyword evidence="1" id="KW-1133">Transmembrane helix</keyword>
<accession>A0A6G7XEY2</accession>
<dbReference type="EMBL" id="CP049863">
    <property type="protein sequence ID" value="QIK63154.1"/>
    <property type="molecule type" value="Genomic_DNA"/>
</dbReference>
<dbReference type="Proteomes" id="UP000502677">
    <property type="component" value="Chromosome"/>
</dbReference>
<feature type="transmembrane region" description="Helical" evidence="1">
    <location>
        <begin position="61"/>
        <end position="84"/>
    </location>
</feature>
<feature type="transmembrane region" description="Helical" evidence="1">
    <location>
        <begin position="96"/>
        <end position="120"/>
    </location>
</feature>
<organism evidence="2 3">
    <name type="scientific">Leucobacter viscericola</name>
    <dbReference type="NCBI Taxonomy" id="2714935"/>
    <lineage>
        <taxon>Bacteria</taxon>
        <taxon>Bacillati</taxon>
        <taxon>Actinomycetota</taxon>
        <taxon>Actinomycetes</taxon>
        <taxon>Micrococcales</taxon>
        <taxon>Microbacteriaceae</taxon>
        <taxon>Leucobacter</taxon>
    </lineage>
</organism>
<evidence type="ECO:0000313" key="3">
    <source>
        <dbReference type="Proteomes" id="UP000502677"/>
    </source>
</evidence>
<keyword evidence="1" id="KW-0812">Transmembrane</keyword>
<feature type="transmembrane region" description="Helical" evidence="1">
    <location>
        <begin position="145"/>
        <end position="170"/>
    </location>
</feature>
<evidence type="ECO:0000313" key="2">
    <source>
        <dbReference type="EMBL" id="QIK63154.1"/>
    </source>
</evidence>
<dbReference type="AlphaFoldDB" id="A0A6G7XEY2"/>